<feature type="domain" description="Homeobox" evidence="14">
    <location>
        <begin position="261"/>
        <end position="309"/>
    </location>
</feature>
<keyword evidence="12" id="KW-1133">Transmembrane helix</keyword>
<dbReference type="SUPFAM" id="SSF46689">
    <property type="entry name" value="Homeodomain-like"/>
    <property type="match status" value="1"/>
</dbReference>
<dbReference type="InterPro" id="IPR050453">
    <property type="entry name" value="LIM_Homeobox_TF"/>
</dbReference>
<dbReference type="GO" id="GO:0000977">
    <property type="term" value="F:RNA polymerase II transcription regulatory region sequence-specific DNA binding"/>
    <property type="evidence" value="ECO:0007669"/>
    <property type="project" value="TreeGrafter"/>
</dbReference>
<evidence type="ECO:0000256" key="6">
    <source>
        <dbReference type="ARBA" id="ARBA00023125"/>
    </source>
</evidence>
<evidence type="ECO:0000256" key="3">
    <source>
        <dbReference type="ARBA" id="ARBA00022737"/>
    </source>
</evidence>
<dbReference type="PROSITE" id="PS50071">
    <property type="entry name" value="HOMEOBOX_2"/>
    <property type="match status" value="1"/>
</dbReference>
<dbReference type="CDD" id="cd09369">
    <property type="entry name" value="LIM1_Lhx2_Lhx9"/>
    <property type="match status" value="1"/>
</dbReference>
<evidence type="ECO:0000256" key="5">
    <source>
        <dbReference type="ARBA" id="ARBA00023038"/>
    </source>
</evidence>
<gene>
    <name evidence="15" type="ORF">OCBIM_22024620mg</name>
</gene>
<dbReference type="Gene3D" id="2.10.110.10">
    <property type="entry name" value="Cysteine Rich Protein"/>
    <property type="match status" value="2"/>
</dbReference>
<keyword evidence="3" id="KW-0677">Repeat</keyword>
<keyword evidence="4 10" id="KW-0862">Zinc</keyword>
<dbReference type="SUPFAM" id="SSF57716">
    <property type="entry name" value="Glucocorticoid receptor-like (DNA-binding domain)"/>
    <property type="match status" value="2"/>
</dbReference>
<dbReference type="Gene3D" id="1.10.10.60">
    <property type="entry name" value="Homeodomain-like"/>
    <property type="match status" value="1"/>
</dbReference>
<reference evidence="15" key="1">
    <citation type="submission" date="2015-07" db="EMBL/GenBank/DDBJ databases">
        <title>MeaNS - Measles Nucleotide Surveillance Program.</title>
        <authorList>
            <person name="Tran T."/>
            <person name="Druce J."/>
        </authorList>
    </citation>
    <scope>NUCLEOTIDE SEQUENCE</scope>
    <source>
        <strain evidence="15">UCB-OBI-ISO-001</strain>
        <tissue evidence="15">Gonad</tissue>
    </source>
</reference>
<dbReference type="GO" id="GO:0005634">
    <property type="term" value="C:nucleus"/>
    <property type="evidence" value="ECO:0007669"/>
    <property type="project" value="UniProtKB-SubCell"/>
</dbReference>
<evidence type="ECO:0000259" key="13">
    <source>
        <dbReference type="PROSITE" id="PS50023"/>
    </source>
</evidence>
<feature type="DNA-binding region" description="Homeobox" evidence="9">
    <location>
        <begin position="263"/>
        <end position="310"/>
    </location>
</feature>
<evidence type="ECO:0000256" key="1">
    <source>
        <dbReference type="ARBA" id="ARBA00004123"/>
    </source>
</evidence>
<dbReference type="CDD" id="cd00086">
    <property type="entry name" value="homeodomain"/>
    <property type="match status" value="1"/>
</dbReference>
<keyword evidence="5 10" id="KW-0440">LIM domain</keyword>
<feature type="domain" description="LIM zinc-binding" evidence="13">
    <location>
        <begin position="104"/>
        <end position="166"/>
    </location>
</feature>
<dbReference type="InterPro" id="IPR001356">
    <property type="entry name" value="HD"/>
</dbReference>
<evidence type="ECO:0000256" key="7">
    <source>
        <dbReference type="ARBA" id="ARBA00023155"/>
    </source>
</evidence>
<dbReference type="PANTHER" id="PTHR24208">
    <property type="entry name" value="LIM/HOMEOBOX PROTEIN LHX"/>
    <property type="match status" value="1"/>
</dbReference>
<name>A0A0L8IAT7_OCTBM</name>
<dbReference type="GO" id="GO:0046872">
    <property type="term" value="F:metal ion binding"/>
    <property type="evidence" value="ECO:0007669"/>
    <property type="project" value="UniProtKB-KW"/>
</dbReference>
<evidence type="ECO:0000259" key="14">
    <source>
        <dbReference type="PROSITE" id="PS50071"/>
    </source>
</evidence>
<dbReference type="Pfam" id="PF00412">
    <property type="entry name" value="LIM"/>
    <property type="match status" value="2"/>
</dbReference>
<dbReference type="SMART" id="SM00132">
    <property type="entry name" value="LIM"/>
    <property type="match status" value="2"/>
</dbReference>
<evidence type="ECO:0000256" key="11">
    <source>
        <dbReference type="RuleBase" id="RU000682"/>
    </source>
</evidence>
<keyword evidence="2 10" id="KW-0479">Metal-binding</keyword>
<dbReference type="STRING" id="37653.A0A0L8IAT7"/>
<feature type="domain" description="LIM zinc-binding" evidence="13">
    <location>
        <begin position="42"/>
        <end position="103"/>
    </location>
</feature>
<accession>A0A0L8IAT7</accession>
<dbReference type="EMBL" id="KQ416126">
    <property type="protein sequence ID" value="KOF98562.1"/>
    <property type="molecule type" value="Genomic_DNA"/>
</dbReference>
<dbReference type="AlphaFoldDB" id="A0A0L8IAT7"/>
<evidence type="ECO:0000256" key="2">
    <source>
        <dbReference type="ARBA" id="ARBA00022723"/>
    </source>
</evidence>
<dbReference type="Pfam" id="PF00046">
    <property type="entry name" value="Homeodomain"/>
    <property type="match status" value="1"/>
</dbReference>
<feature type="transmembrane region" description="Helical" evidence="12">
    <location>
        <begin position="330"/>
        <end position="350"/>
    </location>
</feature>
<dbReference type="PROSITE" id="PS50023">
    <property type="entry name" value="LIM_DOMAIN_2"/>
    <property type="match status" value="2"/>
</dbReference>
<dbReference type="GO" id="GO:0030182">
    <property type="term" value="P:neuron differentiation"/>
    <property type="evidence" value="ECO:0007669"/>
    <property type="project" value="TreeGrafter"/>
</dbReference>
<keyword evidence="7 9" id="KW-0371">Homeobox</keyword>
<keyword evidence="6 9" id="KW-0238">DNA-binding</keyword>
<dbReference type="GO" id="GO:0000981">
    <property type="term" value="F:DNA-binding transcription factor activity, RNA polymerase II-specific"/>
    <property type="evidence" value="ECO:0007669"/>
    <property type="project" value="TreeGrafter"/>
</dbReference>
<evidence type="ECO:0000256" key="8">
    <source>
        <dbReference type="ARBA" id="ARBA00023242"/>
    </source>
</evidence>
<sequence>MVLGGNFLLLDCLKVTFKDQFRMSDSPKDLRADSLESPSRMWLCASCGKRIMDRYYMMVAERQWHASCLKCCECKLRLDSYLTCFARNGNLYCKEDYYRRYAIRQCARCNTGISAQELVMRVRDLVYHLGCFVCEGCNRPLTKGDHFGMKGDLVYCRTDYELLFQEGCREYVPLREQRTDESGGHNESLCDVRPLVAGLERGHIPSNYTGVVLPIQPKGRSRKRKTACLNATLNCQAGGMTTAEGLDRSTNDLERDAYSTPRQKRMRTSFKHHQLRTLKSYFALNHNPDTKDLKQLAQKTGLNKRVLQVRKRMFIVVVAPVTSNVTSAAALYRVAVIVFAVAVVVFYILVSLEKHIEVISVTQAYKKKKHRFQKKGATYQPYIFSERHRYIAASPLATPVQIPTNFFFFMGCPF</sequence>
<dbReference type="FunFam" id="2.10.110.10:FF:000033">
    <property type="entry name" value="LIM/homeobox protein Lhx9 isoform X2"/>
    <property type="match status" value="1"/>
</dbReference>
<dbReference type="PROSITE" id="PS00478">
    <property type="entry name" value="LIM_DOMAIN_1"/>
    <property type="match status" value="1"/>
</dbReference>
<proteinExistence type="predicted"/>
<comment type="subcellular location">
    <subcellularLocation>
        <location evidence="1 9 11">Nucleus</location>
    </subcellularLocation>
</comment>
<evidence type="ECO:0000256" key="12">
    <source>
        <dbReference type="SAM" id="Phobius"/>
    </source>
</evidence>
<dbReference type="SMART" id="SM00389">
    <property type="entry name" value="HOX"/>
    <property type="match status" value="1"/>
</dbReference>
<protein>
    <recommendedName>
        <fullName evidence="16">LIM/homeobox protein Lhx9</fullName>
    </recommendedName>
</protein>
<keyword evidence="12" id="KW-0472">Membrane</keyword>
<dbReference type="InterPro" id="IPR009057">
    <property type="entry name" value="Homeodomain-like_sf"/>
</dbReference>
<evidence type="ECO:0000313" key="15">
    <source>
        <dbReference type="EMBL" id="KOF98562.1"/>
    </source>
</evidence>
<evidence type="ECO:0000256" key="10">
    <source>
        <dbReference type="PROSITE-ProRule" id="PRU00125"/>
    </source>
</evidence>
<dbReference type="PANTHER" id="PTHR24208:SF168">
    <property type="entry name" value="PROTEIN APTEROUS"/>
    <property type="match status" value="1"/>
</dbReference>
<evidence type="ECO:0000256" key="9">
    <source>
        <dbReference type="PROSITE-ProRule" id="PRU00108"/>
    </source>
</evidence>
<dbReference type="InterPro" id="IPR001781">
    <property type="entry name" value="Znf_LIM"/>
</dbReference>
<evidence type="ECO:0008006" key="16">
    <source>
        <dbReference type="Google" id="ProtNLM"/>
    </source>
</evidence>
<dbReference type="OrthoDB" id="9990008at2759"/>
<keyword evidence="8 9" id="KW-0539">Nucleus</keyword>
<keyword evidence="12" id="KW-0812">Transmembrane</keyword>
<organism evidence="15">
    <name type="scientific">Octopus bimaculoides</name>
    <name type="common">California two-spotted octopus</name>
    <dbReference type="NCBI Taxonomy" id="37653"/>
    <lineage>
        <taxon>Eukaryota</taxon>
        <taxon>Metazoa</taxon>
        <taxon>Spiralia</taxon>
        <taxon>Lophotrochozoa</taxon>
        <taxon>Mollusca</taxon>
        <taxon>Cephalopoda</taxon>
        <taxon>Coleoidea</taxon>
        <taxon>Octopodiformes</taxon>
        <taxon>Octopoda</taxon>
        <taxon>Incirrata</taxon>
        <taxon>Octopodidae</taxon>
        <taxon>Octopus</taxon>
    </lineage>
</organism>
<evidence type="ECO:0000256" key="4">
    <source>
        <dbReference type="ARBA" id="ARBA00022833"/>
    </source>
</evidence>